<sequence>MRRGFTVLELIFVIVIIGILAGVGITKINFGRGEAEISNARVQLQSIKSGIMTYYNDKLLSGAPGFPNYLEGNCNNGQDNTNTVFECILPMGGIKVSNKSGWSKTGERTYVIKLSGKTATFTYNKNNGQMTCSGALCSQLE</sequence>
<keyword evidence="2" id="KW-0812">Transmembrane</keyword>
<dbReference type="Pfam" id="PF07963">
    <property type="entry name" value="N_methyl"/>
    <property type="match status" value="1"/>
</dbReference>
<dbReference type="RefSeq" id="WP_284938810.1">
    <property type="nucleotide sequence ID" value="NZ_JANURM010000034.1"/>
</dbReference>
<keyword evidence="4" id="KW-1185">Reference proteome</keyword>
<dbReference type="Gene3D" id="3.30.700.10">
    <property type="entry name" value="Glycoprotein, Type 4 Pilin"/>
    <property type="match status" value="1"/>
</dbReference>
<dbReference type="NCBIfam" id="TIGR02532">
    <property type="entry name" value="IV_pilin_GFxxxE"/>
    <property type="match status" value="1"/>
</dbReference>
<organism evidence="3 4">
    <name type="scientific">Campylobacter gastrosuis</name>
    <dbReference type="NCBI Taxonomy" id="2974576"/>
    <lineage>
        <taxon>Bacteria</taxon>
        <taxon>Pseudomonadati</taxon>
        <taxon>Campylobacterota</taxon>
        <taxon>Epsilonproteobacteria</taxon>
        <taxon>Campylobacterales</taxon>
        <taxon>Campylobacteraceae</taxon>
        <taxon>Campylobacter</taxon>
    </lineage>
</organism>
<evidence type="ECO:0000313" key="3">
    <source>
        <dbReference type="EMBL" id="MDL0090009.1"/>
    </source>
</evidence>
<accession>A0ABT7HT32</accession>
<reference evidence="3" key="2">
    <citation type="journal article" date="2023" name="Microorganisms">
        <title>Isolation and Genomic Characteristics of Cat-Borne Campylobacter felis sp. nov. and Sheep-Borne Campylobacter ovis sp. nov.</title>
        <authorList>
            <person name="Wang H."/>
            <person name="Li Y."/>
            <person name="Gu Y."/>
            <person name="Zhou G."/>
            <person name="Chen X."/>
            <person name="Zhang X."/>
            <person name="Shao Z."/>
            <person name="Zhang J."/>
            <person name="Zhang M."/>
        </authorList>
    </citation>
    <scope>NUCLEOTIDE SEQUENCE</scope>
    <source>
        <strain evidence="3">PS10</strain>
    </source>
</reference>
<dbReference type="PRINTS" id="PR00813">
    <property type="entry name" value="BCTERIALGSPG"/>
</dbReference>
<keyword evidence="1" id="KW-0488">Methylation</keyword>
<gene>
    <name evidence="3" type="ORF">NYG85_11650</name>
</gene>
<name>A0ABT7HT32_9BACT</name>
<dbReference type="SUPFAM" id="SSF54523">
    <property type="entry name" value="Pili subunits"/>
    <property type="match status" value="1"/>
</dbReference>
<dbReference type="InterPro" id="IPR012902">
    <property type="entry name" value="N_methyl_site"/>
</dbReference>
<keyword evidence="2" id="KW-1133">Transmembrane helix</keyword>
<dbReference type="EMBL" id="JANURM010000034">
    <property type="protein sequence ID" value="MDL0090009.1"/>
    <property type="molecule type" value="Genomic_DNA"/>
</dbReference>
<proteinExistence type="predicted"/>
<protein>
    <submittedName>
        <fullName evidence="3">Type II secretion system GspH family protein</fullName>
    </submittedName>
</protein>
<evidence type="ECO:0000313" key="4">
    <source>
        <dbReference type="Proteomes" id="UP001173801"/>
    </source>
</evidence>
<dbReference type="InterPro" id="IPR045584">
    <property type="entry name" value="Pilin-like"/>
</dbReference>
<dbReference type="InterPro" id="IPR000983">
    <property type="entry name" value="Bac_GSPG_pilin"/>
</dbReference>
<dbReference type="Proteomes" id="UP001173801">
    <property type="component" value="Unassembled WGS sequence"/>
</dbReference>
<evidence type="ECO:0000256" key="2">
    <source>
        <dbReference type="SAM" id="Phobius"/>
    </source>
</evidence>
<evidence type="ECO:0000256" key="1">
    <source>
        <dbReference type="ARBA" id="ARBA00022481"/>
    </source>
</evidence>
<keyword evidence="2" id="KW-0472">Membrane</keyword>
<comment type="caution">
    <text evidence="3">The sequence shown here is derived from an EMBL/GenBank/DDBJ whole genome shotgun (WGS) entry which is preliminary data.</text>
</comment>
<reference evidence="3" key="1">
    <citation type="submission" date="2022-08" db="EMBL/GenBank/DDBJ databases">
        <authorList>
            <person name="Wang H."/>
        </authorList>
    </citation>
    <scope>NUCLEOTIDE SEQUENCE</scope>
    <source>
        <strain evidence="3">PS10</strain>
    </source>
</reference>
<feature type="transmembrane region" description="Helical" evidence="2">
    <location>
        <begin position="7"/>
        <end position="25"/>
    </location>
</feature>